<evidence type="ECO:0000256" key="1">
    <source>
        <dbReference type="ARBA" id="ARBA00022741"/>
    </source>
</evidence>
<dbReference type="NCBIfam" id="TIGR00614">
    <property type="entry name" value="recQ_fam"/>
    <property type="match status" value="1"/>
</dbReference>
<evidence type="ECO:0000259" key="7">
    <source>
        <dbReference type="PROSITE" id="PS51194"/>
    </source>
</evidence>
<dbReference type="RefSeq" id="WP_341770323.1">
    <property type="nucleotide sequence ID" value="NZ_SNYJ01000003.1"/>
</dbReference>
<dbReference type="InterPro" id="IPR014001">
    <property type="entry name" value="Helicase_ATP-bd"/>
</dbReference>
<keyword evidence="2" id="KW-0378">Hydrolase</keyword>
<dbReference type="GO" id="GO:0005737">
    <property type="term" value="C:cytoplasm"/>
    <property type="evidence" value="ECO:0007669"/>
    <property type="project" value="TreeGrafter"/>
</dbReference>
<reference evidence="8 9" key="1">
    <citation type="submission" date="2019-03" db="EMBL/GenBank/DDBJ databases">
        <title>Genomic Encyclopedia of Type Strains, Phase IV (KMG-IV): sequencing the most valuable type-strain genomes for metagenomic binning, comparative biology and taxonomic classification.</title>
        <authorList>
            <person name="Goeker M."/>
        </authorList>
    </citation>
    <scope>NUCLEOTIDE SEQUENCE [LARGE SCALE GENOMIC DNA]</scope>
    <source>
        <strain evidence="8 9">DSM 28697</strain>
    </source>
</reference>
<gene>
    <name evidence="8" type="ORF">EV213_103139</name>
</gene>
<protein>
    <submittedName>
        <fullName evidence="8">ATP-dependent DNA helicase RecQ</fullName>
    </submittedName>
</protein>
<dbReference type="InterPro" id="IPR011545">
    <property type="entry name" value="DEAD/DEAH_box_helicase_dom"/>
</dbReference>
<dbReference type="PANTHER" id="PTHR13710">
    <property type="entry name" value="DNA HELICASE RECQ FAMILY MEMBER"/>
    <property type="match status" value="1"/>
</dbReference>
<dbReference type="Pfam" id="PF00270">
    <property type="entry name" value="DEAD"/>
    <property type="match status" value="1"/>
</dbReference>
<evidence type="ECO:0000256" key="4">
    <source>
        <dbReference type="ARBA" id="ARBA00022840"/>
    </source>
</evidence>
<dbReference type="EMBL" id="SNYJ01000003">
    <property type="protein sequence ID" value="TDQ41561.1"/>
    <property type="molecule type" value="Genomic_DNA"/>
</dbReference>
<keyword evidence="1" id="KW-0547">Nucleotide-binding</keyword>
<dbReference type="GO" id="GO:0030894">
    <property type="term" value="C:replisome"/>
    <property type="evidence" value="ECO:0007669"/>
    <property type="project" value="TreeGrafter"/>
</dbReference>
<dbReference type="GO" id="GO:0016787">
    <property type="term" value="F:hydrolase activity"/>
    <property type="evidence" value="ECO:0007669"/>
    <property type="project" value="UniProtKB-KW"/>
</dbReference>
<evidence type="ECO:0000313" key="9">
    <source>
        <dbReference type="Proteomes" id="UP000295632"/>
    </source>
</evidence>
<dbReference type="CDD" id="cd17920">
    <property type="entry name" value="DEXHc_RecQ"/>
    <property type="match status" value="1"/>
</dbReference>
<name>A0A4R6U5Q9_9BACI</name>
<dbReference type="PROSITE" id="PS51194">
    <property type="entry name" value="HELICASE_CTER"/>
    <property type="match status" value="1"/>
</dbReference>
<dbReference type="GO" id="GO:0003677">
    <property type="term" value="F:DNA binding"/>
    <property type="evidence" value="ECO:0007669"/>
    <property type="project" value="UniProtKB-KW"/>
</dbReference>
<dbReference type="InterPro" id="IPR004589">
    <property type="entry name" value="DNA_helicase_ATP-dep_RecQ"/>
</dbReference>
<dbReference type="GO" id="GO:0043590">
    <property type="term" value="C:bacterial nucleoid"/>
    <property type="evidence" value="ECO:0007669"/>
    <property type="project" value="TreeGrafter"/>
</dbReference>
<dbReference type="Proteomes" id="UP000295632">
    <property type="component" value="Unassembled WGS sequence"/>
</dbReference>
<dbReference type="GO" id="GO:0009378">
    <property type="term" value="F:four-way junction helicase activity"/>
    <property type="evidence" value="ECO:0007669"/>
    <property type="project" value="TreeGrafter"/>
</dbReference>
<dbReference type="GO" id="GO:0006281">
    <property type="term" value="P:DNA repair"/>
    <property type="evidence" value="ECO:0007669"/>
    <property type="project" value="TreeGrafter"/>
</dbReference>
<evidence type="ECO:0000259" key="6">
    <source>
        <dbReference type="PROSITE" id="PS51192"/>
    </source>
</evidence>
<dbReference type="InterPro" id="IPR001650">
    <property type="entry name" value="Helicase_C-like"/>
</dbReference>
<dbReference type="SMART" id="SM00487">
    <property type="entry name" value="DEXDc"/>
    <property type="match status" value="1"/>
</dbReference>
<dbReference type="PROSITE" id="PS51192">
    <property type="entry name" value="HELICASE_ATP_BIND_1"/>
    <property type="match status" value="1"/>
</dbReference>
<dbReference type="InterPro" id="IPR002464">
    <property type="entry name" value="DNA/RNA_helicase_DEAH_CS"/>
</dbReference>
<keyword evidence="9" id="KW-1185">Reference proteome</keyword>
<keyword evidence="3 8" id="KW-0347">Helicase</keyword>
<feature type="domain" description="Helicase C-terminal" evidence="7">
    <location>
        <begin position="227"/>
        <end position="394"/>
    </location>
</feature>
<dbReference type="SMART" id="SM00490">
    <property type="entry name" value="HELICc"/>
    <property type="match status" value="1"/>
</dbReference>
<dbReference type="AlphaFoldDB" id="A0A4R6U5Q9"/>
<dbReference type="SUPFAM" id="SSF52540">
    <property type="entry name" value="P-loop containing nucleoside triphosphate hydrolases"/>
    <property type="match status" value="1"/>
</dbReference>
<dbReference type="PROSITE" id="PS00690">
    <property type="entry name" value="DEAH_ATP_HELICASE"/>
    <property type="match status" value="1"/>
</dbReference>
<feature type="domain" description="Helicase ATP-binding" evidence="6">
    <location>
        <begin position="32"/>
        <end position="199"/>
    </location>
</feature>
<proteinExistence type="predicted"/>
<keyword evidence="4" id="KW-0067">ATP-binding</keyword>
<dbReference type="InterPro" id="IPR027417">
    <property type="entry name" value="P-loop_NTPase"/>
</dbReference>
<accession>A0A4R6U5Q9</accession>
<evidence type="ECO:0000256" key="3">
    <source>
        <dbReference type="ARBA" id="ARBA00022806"/>
    </source>
</evidence>
<evidence type="ECO:0000256" key="5">
    <source>
        <dbReference type="ARBA" id="ARBA00023125"/>
    </source>
</evidence>
<dbReference type="PANTHER" id="PTHR13710:SF84">
    <property type="entry name" value="ATP-DEPENDENT DNA HELICASE RECS-RELATED"/>
    <property type="match status" value="1"/>
</dbReference>
<keyword evidence="5" id="KW-0238">DNA-binding</keyword>
<dbReference type="GO" id="GO:0005524">
    <property type="term" value="F:ATP binding"/>
    <property type="evidence" value="ECO:0007669"/>
    <property type="project" value="UniProtKB-KW"/>
</dbReference>
<dbReference type="GO" id="GO:0043138">
    <property type="term" value="F:3'-5' DNA helicase activity"/>
    <property type="evidence" value="ECO:0007669"/>
    <property type="project" value="TreeGrafter"/>
</dbReference>
<evidence type="ECO:0000256" key="2">
    <source>
        <dbReference type="ARBA" id="ARBA00022801"/>
    </source>
</evidence>
<evidence type="ECO:0000313" key="8">
    <source>
        <dbReference type="EMBL" id="TDQ41561.1"/>
    </source>
</evidence>
<comment type="caution">
    <text evidence="8">The sequence shown here is derived from an EMBL/GenBank/DDBJ whole genome shotgun (WGS) entry which is preliminary data.</text>
</comment>
<dbReference type="Gene3D" id="3.40.50.300">
    <property type="entry name" value="P-loop containing nucleotide triphosphate hydrolases"/>
    <property type="match status" value="2"/>
</dbReference>
<dbReference type="GO" id="GO:0006310">
    <property type="term" value="P:DNA recombination"/>
    <property type="evidence" value="ECO:0007669"/>
    <property type="project" value="InterPro"/>
</dbReference>
<dbReference type="Pfam" id="PF00271">
    <property type="entry name" value="Helicase_C"/>
    <property type="match status" value="1"/>
</dbReference>
<dbReference type="FunFam" id="3.40.50.300:FF:001389">
    <property type="entry name" value="ATP-dependent DNA helicase RecQ"/>
    <property type="match status" value="1"/>
</dbReference>
<sequence>MRKGRFFIKERDNVLHSVFRLSELRSLQSEVIDAVLQRQDVLAVMPTGSGKSLCYQLPAYLLKGTILVITPLISLMEDQVRRLWNLGETSVAVLNGIKSWEERDDTLRRLHTFRFVFTSPEMLQNRRVLQALSRCSLSLMVIDEAHCISQWGHEFRTDYLRLGTARKQLGSPQCLALTATATTEVKADIVQELQLSSATHIVSAMDRGNIGLSVTCVKSEDERAQTALEWIQRFTGSGLVYFSSRKKAEQFARLVQDNTAIRIAVYHAGLTPEERTLVQQQFIQDEVQLVACTSAFGMGIDKSDVRFVLHYHLPSRIESYVQEMGRAGRDGEPSLAIALYAPEDDLLQHHFFQANLPMPEDLTFLKGYIETHGWTNAEKALSANPSPLPLSDDVRGFILFRMETHLEKEHFFTRLEEEIADRVQKKQRDWFRLRAWAFTEKCRRTTYLKMFDETGIHEVPTHLCCDQCGLEKDYFFAATPKEYDSAKIPWQDELRLLFRK</sequence>
<organism evidence="8 9">
    <name type="scientific">Aureibacillus halotolerans</name>
    <dbReference type="NCBI Taxonomy" id="1508390"/>
    <lineage>
        <taxon>Bacteria</taxon>
        <taxon>Bacillati</taxon>
        <taxon>Bacillota</taxon>
        <taxon>Bacilli</taxon>
        <taxon>Bacillales</taxon>
        <taxon>Bacillaceae</taxon>
        <taxon>Aureibacillus</taxon>
    </lineage>
</organism>